<comment type="function">
    <text evidence="5">May play a role in ribosome biogenesis.</text>
</comment>
<reference evidence="7 8" key="1">
    <citation type="submission" date="2024-05" db="EMBL/GenBank/DDBJ databases">
        <title>Long read based assembly of the Candida bracarensis genome reveals expanded adhesin content.</title>
        <authorList>
            <person name="Marcet-Houben M."/>
            <person name="Ksiezopolska E."/>
            <person name="Gabaldon T."/>
        </authorList>
    </citation>
    <scope>NUCLEOTIDE SEQUENCE [LARGE SCALE GENOMIC DNA]</scope>
    <source>
        <strain evidence="7 8">CBM6</strain>
    </source>
</reference>
<organism evidence="7 8">
    <name type="scientific">Nakaseomyces bracarensis</name>
    <dbReference type="NCBI Taxonomy" id="273131"/>
    <lineage>
        <taxon>Eukaryota</taxon>
        <taxon>Fungi</taxon>
        <taxon>Dikarya</taxon>
        <taxon>Ascomycota</taxon>
        <taxon>Saccharomycotina</taxon>
        <taxon>Saccharomycetes</taxon>
        <taxon>Saccharomycetales</taxon>
        <taxon>Saccharomycetaceae</taxon>
        <taxon>Nakaseomyces</taxon>
    </lineage>
</organism>
<keyword evidence="3 5" id="KW-0690">Ribosome biogenesis</keyword>
<sequence length="444" mass="51436">MPPTKPIARPAQYKQSTRKGKKAWRKNIDLTDIEKSLETQKDLEITHGTSDLSTLQDASLFAVDEEGDDALKSKLIKRKQIKNLKSKEILDSIKNASKVSSIIHPKHQEQRERAGKIQGVSKKELNKLLSLAGKIDGESKIKNRADKEGLLKSGKFDLWGHQEENSVKLPSGIEIKKKKKEDLPEELFKYSTTSWSIAATKPKTIDQKPVKVADYHDLPHAGKSYNPNTEEWESLVEKEYREEKEREDARIKIQEYKDKIQRLMEVLDDNEEQSSGSEDEADEDDEDEDVDEDGNIKLSLNPAVKLKKKTKYQKNKAKRHEERVKMHQEIKDLKKNIKELEKLEEIEQEVVNRLEEKAKKGKKVKKNKKGKLGTKYHILNEGLEIKFKDELSDSLRKLKPEGNLLYDTVRKLQSSGKVEARVPKTRGRRYKQKITEKWTYKDFK</sequence>
<evidence type="ECO:0000256" key="1">
    <source>
        <dbReference type="ARBA" id="ARBA00008838"/>
    </source>
</evidence>
<dbReference type="EMBL" id="JBEVYD010000005">
    <property type="protein sequence ID" value="KAL3232204.1"/>
    <property type="molecule type" value="Genomic_DNA"/>
</dbReference>
<dbReference type="PANTHER" id="PTHR14211:SF7">
    <property type="entry name" value="RIBOSOME BIOGENESIS PROTEIN NOP53"/>
    <property type="match status" value="1"/>
</dbReference>
<accession>A0ABR4NU01</accession>
<comment type="caution">
    <text evidence="7">The sequence shown here is derived from an EMBL/GenBank/DDBJ whole genome shotgun (WGS) entry which is preliminary data.</text>
</comment>
<evidence type="ECO:0000313" key="7">
    <source>
        <dbReference type="EMBL" id="KAL3232204.1"/>
    </source>
</evidence>
<dbReference type="Pfam" id="PF07767">
    <property type="entry name" value="Nop53"/>
    <property type="match status" value="1"/>
</dbReference>
<comment type="similarity">
    <text evidence="1 5">Belongs to the NOP53 family.</text>
</comment>
<feature type="region of interest" description="Disordered" evidence="6">
    <location>
        <begin position="219"/>
        <end position="327"/>
    </location>
</feature>
<protein>
    <recommendedName>
        <fullName evidence="2 5">Ribosome biogenesis protein NOP53</fullName>
    </recommendedName>
</protein>
<proteinExistence type="inferred from homology"/>
<keyword evidence="4 5" id="KW-0539">Nucleus</keyword>
<dbReference type="PIRSF" id="PIRSF017302">
    <property type="entry name" value="Gltscr2"/>
    <property type="match status" value="1"/>
</dbReference>
<evidence type="ECO:0000313" key="8">
    <source>
        <dbReference type="Proteomes" id="UP001623330"/>
    </source>
</evidence>
<evidence type="ECO:0000256" key="3">
    <source>
        <dbReference type="ARBA" id="ARBA00022517"/>
    </source>
</evidence>
<evidence type="ECO:0000256" key="4">
    <source>
        <dbReference type="ARBA" id="ARBA00023242"/>
    </source>
</evidence>
<feature type="region of interest" description="Disordered" evidence="6">
    <location>
        <begin position="1"/>
        <end position="22"/>
    </location>
</feature>
<evidence type="ECO:0000256" key="6">
    <source>
        <dbReference type="SAM" id="MobiDB-lite"/>
    </source>
</evidence>
<feature type="compositionally biased region" description="Basic residues" evidence="6">
    <location>
        <begin position="305"/>
        <end position="318"/>
    </location>
</feature>
<evidence type="ECO:0000256" key="2">
    <source>
        <dbReference type="ARBA" id="ARBA00018339"/>
    </source>
</evidence>
<keyword evidence="8" id="KW-1185">Reference proteome</keyword>
<gene>
    <name evidence="7" type="ORF">RNJ44_04120</name>
</gene>
<dbReference type="InterPro" id="IPR011687">
    <property type="entry name" value="Nop53/GLTSCR2"/>
</dbReference>
<dbReference type="PANTHER" id="PTHR14211">
    <property type="entry name" value="GLIOMA SUPPRESSOR CANDIDATE REGION GENE 2"/>
    <property type="match status" value="1"/>
</dbReference>
<dbReference type="Proteomes" id="UP001623330">
    <property type="component" value="Unassembled WGS sequence"/>
</dbReference>
<evidence type="ECO:0000256" key="5">
    <source>
        <dbReference type="PIRNR" id="PIRNR017302"/>
    </source>
</evidence>
<feature type="compositionally biased region" description="Acidic residues" evidence="6">
    <location>
        <begin position="266"/>
        <end position="293"/>
    </location>
</feature>
<feature type="compositionally biased region" description="Basic and acidic residues" evidence="6">
    <location>
        <begin position="235"/>
        <end position="262"/>
    </location>
</feature>
<comment type="subcellular location">
    <subcellularLocation>
        <location evidence="5">Nucleus</location>
        <location evidence="5">Nucleolus</location>
    </subcellularLocation>
    <subcellularLocation>
        <location evidence="5">Nucleus</location>
        <location evidence="5">Nucleoplasm</location>
    </subcellularLocation>
</comment>
<name>A0ABR4NU01_9SACH</name>